<dbReference type="RefSeq" id="WP_155396001.1">
    <property type="nucleotide sequence ID" value="NZ_CP009511.1"/>
</dbReference>
<evidence type="ECO:0000313" key="3">
    <source>
        <dbReference type="Proteomes" id="UP000033116"/>
    </source>
</evidence>
<feature type="transmembrane region" description="Helical" evidence="1">
    <location>
        <begin position="32"/>
        <end position="50"/>
    </location>
</feature>
<name>A0A0E3RBE3_METMZ</name>
<dbReference type="HOGENOM" id="CLU_2353224_0_0_2"/>
<dbReference type="EMBL" id="CP009511">
    <property type="protein sequence ID" value="AKB61244.1"/>
    <property type="molecule type" value="Genomic_DNA"/>
</dbReference>
<dbReference type="Proteomes" id="UP000033116">
    <property type="component" value="Chromosome"/>
</dbReference>
<keyword evidence="1" id="KW-0472">Membrane</keyword>
<gene>
    <name evidence="2" type="ORF">MSMAP_1259</name>
</gene>
<dbReference type="GeneID" id="42568970"/>
<proteinExistence type="predicted"/>
<accession>A0A0E3RBE3</accession>
<reference evidence="2 3" key="1">
    <citation type="submission" date="2014-07" db="EMBL/GenBank/DDBJ databases">
        <title>Methanogenic archaea and the global carbon cycle.</title>
        <authorList>
            <person name="Henriksen J.R."/>
            <person name="Luke J."/>
            <person name="Reinhart S."/>
            <person name="Benedict M.N."/>
            <person name="Youngblut N.D."/>
            <person name="Metcalf M.E."/>
            <person name="Whitaker R.J."/>
            <person name="Metcalf W.W."/>
        </authorList>
    </citation>
    <scope>NUCLEOTIDE SEQUENCE [LARGE SCALE GENOMIC DNA]</scope>
    <source>
        <strain evidence="2 3">SarPi</strain>
    </source>
</reference>
<evidence type="ECO:0008006" key="4">
    <source>
        <dbReference type="Google" id="ProtNLM"/>
    </source>
</evidence>
<feature type="transmembrane region" description="Helical" evidence="1">
    <location>
        <begin position="86"/>
        <end position="109"/>
    </location>
</feature>
<protein>
    <recommendedName>
        <fullName evidence="4">DUF4190 domain-containing protein</fullName>
    </recommendedName>
</protein>
<sequence>MLRDFKINHTATGREAATGGNSINGNSGIKGILSLFFGLISVFISLSFWVGIGSLFLTSFAIPFALAGIVLARSRLKESRDSTAQAGLTASVFGFLLNIASFIMFLAYFR</sequence>
<evidence type="ECO:0000256" key="1">
    <source>
        <dbReference type="SAM" id="Phobius"/>
    </source>
</evidence>
<dbReference type="AlphaFoldDB" id="A0A0E3RBE3"/>
<keyword evidence="1" id="KW-1133">Transmembrane helix</keyword>
<keyword evidence="1" id="KW-0812">Transmembrane</keyword>
<organism evidence="2 3">
    <name type="scientific">Methanosarcina mazei SarPi</name>
    <dbReference type="NCBI Taxonomy" id="1434115"/>
    <lineage>
        <taxon>Archaea</taxon>
        <taxon>Methanobacteriati</taxon>
        <taxon>Methanobacteriota</taxon>
        <taxon>Stenosarchaea group</taxon>
        <taxon>Methanomicrobia</taxon>
        <taxon>Methanosarcinales</taxon>
        <taxon>Methanosarcinaceae</taxon>
        <taxon>Methanosarcina</taxon>
    </lineage>
</organism>
<feature type="transmembrane region" description="Helical" evidence="1">
    <location>
        <begin position="56"/>
        <end position="74"/>
    </location>
</feature>
<evidence type="ECO:0000313" key="2">
    <source>
        <dbReference type="EMBL" id="AKB61244.1"/>
    </source>
</evidence>